<dbReference type="PANTHER" id="PTHR10625">
    <property type="entry name" value="HISTONE DEACETYLASE HDAC1-RELATED"/>
    <property type="match status" value="1"/>
</dbReference>
<gene>
    <name evidence="2" type="ORF">METZ01_LOCUS97500</name>
</gene>
<dbReference type="InterPro" id="IPR023801">
    <property type="entry name" value="His_deacetylse_dom"/>
</dbReference>
<feature type="domain" description="Histone deacetylase" evidence="1">
    <location>
        <begin position="48"/>
        <end position="277"/>
    </location>
</feature>
<dbReference type="PANTHER" id="PTHR10625:SF19">
    <property type="entry name" value="HISTONE DEACETYLASE 12"/>
    <property type="match status" value="1"/>
</dbReference>
<dbReference type="EMBL" id="UINC01010000">
    <property type="protein sequence ID" value="SVA44646.1"/>
    <property type="molecule type" value="Genomic_DNA"/>
</dbReference>
<dbReference type="PRINTS" id="PR01270">
    <property type="entry name" value="HDASUPER"/>
</dbReference>
<dbReference type="Pfam" id="PF00850">
    <property type="entry name" value="Hist_deacetyl"/>
    <property type="match status" value="1"/>
</dbReference>
<evidence type="ECO:0000313" key="2">
    <source>
        <dbReference type="EMBL" id="SVA44646.1"/>
    </source>
</evidence>
<dbReference type="AlphaFoldDB" id="A0A381VWH7"/>
<dbReference type="InterPro" id="IPR037138">
    <property type="entry name" value="His_deacetylse_dom_sf"/>
</dbReference>
<proteinExistence type="predicted"/>
<dbReference type="GO" id="GO:0040029">
    <property type="term" value="P:epigenetic regulation of gene expression"/>
    <property type="evidence" value="ECO:0007669"/>
    <property type="project" value="TreeGrafter"/>
</dbReference>
<evidence type="ECO:0000259" key="1">
    <source>
        <dbReference type="Pfam" id="PF00850"/>
    </source>
</evidence>
<reference evidence="2" key="1">
    <citation type="submission" date="2018-05" db="EMBL/GenBank/DDBJ databases">
        <authorList>
            <person name="Lanie J.A."/>
            <person name="Ng W.-L."/>
            <person name="Kazmierczak K.M."/>
            <person name="Andrzejewski T.M."/>
            <person name="Davidsen T.M."/>
            <person name="Wayne K.J."/>
            <person name="Tettelin H."/>
            <person name="Glass J.I."/>
            <person name="Rusch D."/>
            <person name="Podicherti R."/>
            <person name="Tsui H.-C.T."/>
            <person name="Winkler M.E."/>
        </authorList>
    </citation>
    <scope>NUCLEOTIDE SEQUENCE</scope>
</reference>
<dbReference type="Gene3D" id="3.40.800.20">
    <property type="entry name" value="Histone deacetylase domain"/>
    <property type="match status" value="1"/>
</dbReference>
<dbReference type="GO" id="GO:0004407">
    <property type="term" value="F:histone deacetylase activity"/>
    <property type="evidence" value="ECO:0007669"/>
    <property type="project" value="TreeGrafter"/>
</dbReference>
<name>A0A381VWH7_9ZZZZ</name>
<sequence length="325" mass="34469">VFFNDGYVAPGHGADTTRKSGEIAAALATGRVPTVELADPVDLVDLVDQLVPTVHSEAYVNALKTGRPTELAESQGFGWDEGIWEMAANSTAGVLAATNEALAIGGPSGSLSSGLHHARRANGAGYCTVNGLAVAANHATEQVDGTVVVLDVDAHCGGGTNELVGDNQRILHLDLSTNGFDHYQPKGNDKLLVLGSRTDEAYLDHVDWCLDRIPKDSSLVIYNAGMDPHPSISAEGLAERERRVANWCADHAMPVAWVLAGGYTWSISMGQLVDLHLHTVTAFATTKSNRLSQAVPSLRAQAANTFLAHNGNARNNHITRNEPKT</sequence>
<protein>
    <recommendedName>
        <fullName evidence="1">Histone deacetylase domain-containing protein</fullName>
    </recommendedName>
</protein>
<dbReference type="SUPFAM" id="SSF52768">
    <property type="entry name" value="Arginase/deacetylase"/>
    <property type="match status" value="1"/>
</dbReference>
<dbReference type="InterPro" id="IPR023696">
    <property type="entry name" value="Ureohydrolase_dom_sf"/>
</dbReference>
<organism evidence="2">
    <name type="scientific">marine metagenome</name>
    <dbReference type="NCBI Taxonomy" id="408172"/>
    <lineage>
        <taxon>unclassified sequences</taxon>
        <taxon>metagenomes</taxon>
        <taxon>ecological metagenomes</taxon>
    </lineage>
</organism>
<accession>A0A381VWH7</accession>
<feature type="non-terminal residue" evidence="2">
    <location>
        <position position="1"/>
    </location>
</feature>
<dbReference type="InterPro" id="IPR000286">
    <property type="entry name" value="HDACs"/>
</dbReference>